<accession>A0ABD5NS08</accession>
<proteinExistence type="predicted"/>
<organism evidence="1 2">
    <name type="scientific">Halovivax cerinus</name>
    <dbReference type="NCBI Taxonomy" id="1487865"/>
    <lineage>
        <taxon>Archaea</taxon>
        <taxon>Methanobacteriati</taxon>
        <taxon>Methanobacteriota</taxon>
        <taxon>Stenosarchaea group</taxon>
        <taxon>Halobacteria</taxon>
        <taxon>Halobacteriales</taxon>
        <taxon>Natrialbaceae</taxon>
        <taxon>Halovivax</taxon>
    </lineage>
</organism>
<dbReference type="Pfam" id="PF19420">
    <property type="entry name" value="DDAH_eukar"/>
    <property type="match status" value="1"/>
</dbReference>
<evidence type="ECO:0000313" key="1">
    <source>
        <dbReference type="EMBL" id="MFC3959827.1"/>
    </source>
</evidence>
<keyword evidence="2" id="KW-1185">Reference proteome</keyword>
<gene>
    <name evidence="1" type="ORF">ACFOUR_15805</name>
</gene>
<sequence>MATPPPTVVDEGDSLPFDPAACPDRPAHDRILLVRPTHFDVAYAINPYMGGDVDRERAFDQWRTLRDASDRYVDVTVLDPDDGWRRYGADVVGADGLSDPARPADHPDLVFAANLGLPTADGTGVVLASMATDERRGEPAYLAAWAEQAGYEVSSPPTGAFEGTGDALWHPDRRLLWGGYGVRTERAVYDDLADRLDVPVLALELTDDRYYHLDVCLTPLDAEAALIQPEAFTVDGLARLDEVFDTILEIPVDESLEGMAGNAHCVDGQHVLLPAGNPETESVLRDAGYEPVPIDTGEFEKAGGSVFCLSLELGTPT</sequence>
<dbReference type="AlphaFoldDB" id="A0ABD5NS08"/>
<dbReference type="Gene3D" id="3.75.10.10">
    <property type="entry name" value="L-arginine/glycine Amidinotransferase, Chain A"/>
    <property type="match status" value="1"/>
</dbReference>
<dbReference type="SUPFAM" id="SSF55909">
    <property type="entry name" value="Pentein"/>
    <property type="match status" value="1"/>
</dbReference>
<dbReference type="EMBL" id="JBHSAQ010000013">
    <property type="protein sequence ID" value="MFC3959827.1"/>
    <property type="molecule type" value="Genomic_DNA"/>
</dbReference>
<dbReference type="RefSeq" id="WP_256533339.1">
    <property type="nucleotide sequence ID" value="NZ_CP101824.1"/>
</dbReference>
<protein>
    <submittedName>
        <fullName evidence="1">Dimethylarginine dimethylaminohydrolase family protein</fullName>
    </submittedName>
</protein>
<name>A0ABD5NS08_9EURY</name>
<dbReference type="GeneID" id="73902454"/>
<dbReference type="Proteomes" id="UP001595846">
    <property type="component" value="Unassembled WGS sequence"/>
</dbReference>
<reference evidence="1 2" key="1">
    <citation type="journal article" date="2019" name="Int. J. Syst. Evol. Microbiol.">
        <title>The Global Catalogue of Microorganisms (GCM) 10K type strain sequencing project: providing services to taxonomists for standard genome sequencing and annotation.</title>
        <authorList>
            <consortium name="The Broad Institute Genomics Platform"/>
            <consortium name="The Broad Institute Genome Sequencing Center for Infectious Disease"/>
            <person name="Wu L."/>
            <person name="Ma J."/>
        </authorList>
    </citation>
    <scope>NUCLEOTIDE SEQUENCE [LARGE SCALE GENOMIC DNA]</scope>
    <source>
        <strain evidence="1 2">IBRC-M 10256</strain>
    </source>
</reference>
<comment type="caution">
    <text evidence="1">The sequence shown here is derived from an EMBL/GenBank/DDBJ whole genome shotgun (WGS) entry which is preliminary data.</text>
</comment>
<evidence type="ECO:0000313" key="2">
    <source>
        <dbReference type="Proteomes" id="UP001595846"/>
    </source>
</evidence>